<name>A0A9N8MTQ3_9BURK</name>
<accession>A0A9N8MTQ3</accession>
<dbReference type="AlphaFoldDB" id="A0A9N8MTQ3"/>
<dbReference type="EMBL" id="CAJNAS010000003">
    <property type="protein sequence ID" value="CAE6872450.1"/>
    <property type="molecule type" value="Genomic_DNA"/>
</dbReference>
<reference evidence="2" key="1">
    <citation type="submission" date="2021-02" db="EMBL/GenBank/DDBJ databases">
        <authorList>
            <person name="Vanwijnsberghe S."/>
        </authorList>
    </citation>
    <scope>NUCLEOTIDE SEQUENCE</scope>
    <source>
        <strain evidence="2">R-70211</strain>
    </source>
</reference>
<protein>
    <submittedName>
        <fullName evidence="2">Uncharacterized protein</fullName>
    </submittedName>
</protein>
<feature type="region of interest" description="Disordered" evidence="1">
    <location>
        <begin position="85"/>
        <end position="109"/>
    </location>
</feature>
<evidence type="ECO:0000313" key="2">
    <source>
        <dbReference type="EMBL" id="CAE6872450.1"/>
    </source>
</evidence>
<comment type="caution">
    <text evidence="2">The sequence shown here is derived from an EMBL/GenBank/DDBJ whole genome shotgun (WGS) entry which is preliminary data.</text>
</comment>
<organism evidence="2 3">
    <name type="scientific">Paraburkholderia domus</name>
    <dbReference type="NCBI Taxonomy" id="2793075"/>
    <lineage>
        <taxon>Bacteria</taxon>
        <taxon>Pseudomonadati</taxon>
        <taxon>Pseudomonadota</taxon>
        <taxon>Betaproteobacteria</taxon>
        <taxon>Burkholderiales</taxon>
        <taxon>Burkholderiaceae</taxon>
        <taxon>Paraburkholderia</taxon>
    </lineage>
</organism>
<proteinExistence type="predicted"/>
<gene>
    <name evidence="2" type="ORF">R70211_01361</name>
</gene>
<evidence type="ECO:0000313" key="3">
    <source>
        <dbReference type="Proteomes" id="UP000675121"/>
    </source>
</evidence>
<sequence>MFLVYKLTASERSWLEPVFMKVHVKTGWNDIRSPTSENCLLWNNQVHIVTPLVKPIPTQINSGMAKKYLRLLSLVSNSVVHTTTIPPTALPGQQDVAATSTNGERYRGS</sequence>
<evidence type="ECO:0000256" key="1">
    <source>
        <dbReference type="SAM" id="MobiDB-lite"/>
    </source>
</evidence>
<keyword evidence="3" id="KW-1185">Reference proteome</keyword>
<dbReference type="Proteomes" id="UP000675121">
    <property type="component" value="Unassembled WGS sequence"/>
</dbReference>